<evidence type="ECO:0000313" key="4">
    <source>
        <dbReference type="Ensembl" id="ENSLLEP00000033855.1"/>
    </source>
</evidence>
<dbReference type="Pfam" id="PF17921">
    <property type="entry name" value="Integrase_H2C2"/>
    <property type="match status" value="1"/>
</dbReference>
<dbReference type="AlphaFoldDB" id="A0A8C5Q6Q9"/>
<dbReference type="Pfam" id="PF00665">
    <property type="entry name" value="rve"/>
    <property type="match status" value="1"/>
</dbReference>
<reference evidence="4" key="1">
    <citation type="submission" date="2025-08" db="UniProtKB">
        <authorList>
            <consortium name="Ensembl"/>
        </authorList>
    </citation>
    <scope>IDENTIFICATION</scope>
</reference>
<protein>
    <recommendedName>
        <fullName evidence="1">Gypsy retrotransposon integrase-like protein 1</fullName>
    </recommendedName>
</protein>
<dbReference type="GeneTree" id="ENSGT00490000044642"/>
<dbReference type="PANTHER" id="PTHR37984:SF5">
    <property type="entry name" value="PROTEIN NYNRIN-LIKE"/>
    <property type="match status" value="1"/>
</dbReference>
<dbReference type="SUPFAM" id="SSF53098">
    <property type="entry name" value="Ribonuclease H-like"/>
    <property type="match status" value="1"/>
</dbReference>
<evidence type="ECO:0000256" key="1">
    <source>
        <dbReference type="ARBA" id="ARBA00039658"/>
    </source>
</evidence>
<dbReference type="InterPro" id="IPR050951">
    <property type="entry name" value="Retrovirus_Pol_polyprotein"/>
</dbReference>
<feature type="region of interest" description="Disordered" evidence="2">
    <location>
        <begin position="249"/>
        <end position="276"/>
    </location>
</feature>
<dbReference type="InterPro" id="IPR012337">
    <property type="entry name" value="RNaseH-like_sf"/>
</dbReference>
<evidence type="ECO:0000259" key="3">
    <source>
        <dbReference type="PROSITE" id="PS50994"/>
    </source>
</evidence>
<organism evidence="4 5">
    <name type="scientific">Leptobrachium leishanense</name>
    <name type="common">Leishan spiny toad</name>
    <dbReference type="NCBI Taxonomy" id="445787"/>
    <lineage>
        <taxon>Eukaryota</taxon>
        <taxon>Metazoa</taxon>
        <taxon>Chordata</taxon>
        <taxon>Craniata</taxon>
        <taxon>Vertebrata</taxon>
        <taxon>Euteleostomi</taxon>
        <taxon>Amphibia</taxon>
        <taxon>Batrachia</taxon>
        <taxon>Anura</taxon>
        <taxon>Pelobatoidea</taxon>
        <taxon>Megophryidae</taxon>
        <taxon>Leptobrachium</taxon>
    </lineage>
</organism>
<feature type="compositionally biased region" description="Basic and acidic residues" evidence="2">
    <location>
        <begin position="249"/>
        <end position="263"/>
    </location>
</feature>
<feature type="domain" description="Integrase catalytic" evidence="3">
    <location>
        <begin position="63"/>
        <end position="215"/>
    </location>
</feature>
<dbReference type="PROSITE" id="PS50994">
    <property type="entry name" value="INTEGRASE"/>
    <property type="match status" value="1"/>
</dbReference>
<keyword evidence="5" id="KW-1185">Reference proteome</keyword>
<dbReference type="GO" id="GO:0015074">
    <property type="term" value="P:DNA integration"/>
    <property type="evidence" value="ECO:0007669"/>
    <property type="project" value="InterPro"/>
</dbReference>
<reference evidence="4" key="2">
    <citation type="submission" date="2025-09" db="UniProtKB">
        <authorList>
            <consortium name="Ensembl"/>
        </authorList>
    </citation>
    <scope>IDENTIFICATION</scope>
</reference>
<proteinExistence type="predicted"/>
<evidence type="ECO:0000256" key="2">
    <source>
        <dbReference type="SAM" id="MobiDB-lite"/>
    </source>
</evidence>
<evidence type="ECO:0000313" key="5">
    <source>
        <dbReference type="Proteomes" id="UP000694569"/>
    </source>
</evidence>
<dbReference type="InterPro" id="IPR036397">
    <property type="entry name" value="RNaseH_sf"/>
</dbReference>
<dbReference type="Proteomes" id="UP000694569">
    <property type="component" value="Unplaced"/>
</dbReference>
<dbReference type="InterPro" id="IPR001584">
    <property type="entry name" value="Integrase_cat-core"/>
</dbReference>
<dbReference type="Gene3D" id="3.30.420.10">
    <property type="entry name" value="Ribonuclease H-like superfamily/Ribonuclease H"/>
    <property type="match status" value="1"/>
</dbReference>
<dbReference type="PANTHER" id="PTHR37984">
    <property type="entry name" value="PROTEIN CBG26694"/>
    <property type="match status" value="1"/>
</dbReference>
<dbReference type="OrthoDB" id="9359997at2759"/>
<dbReference type="FunFam" id="3.30.420.10:FF:000063">
    <property type="entry name" value="Retrovirus-related Pol polyprotein from transposon 297-like Protein"/>
    <property type="match status" value="1"/>
</dbReference>
<dbReference type="Gene3D" id="1.10.340.70">
    <property type="match status" value="1"/>
</dbReference>
<sequence>MQAHMLKLIHQSHLGIVKNKQRAREVLYWPGMSSVIEQMVKNCGKCADFQNKLPRQPLQPTETPDLPFEDVASDLFEFQGTHYILLVDYYSKFIEVDVLKDLHCRTVIEKLKAQFSRLGIPVILRTDNGPQYAAEEFKIFCQRYGITHKTSSPHTPHSNGEAERAVQTVKKLWAKAPDKHLALLDHRTTPLDSVGFSPAQLLMGRQPRNCLLTARLLLAPAAYDPVNVKRRLDRNKCIQKFYYDRKRASGPHAELKPGDEVRMQPHPGSNRWSPGVVVRSHNAPRFYIVNSGNREYRRNIQHLRKSTPAANDSRHRLVDDHWAESLEPVSAEEPESVDHASSPQESAPAIQPAEEMLPNGQDTTRLGRVVKPPDRLCSSQRHAR</sequence>
<dbReference type="GO" id="GO:0003676">
    <property type="term" value="F:nucleic acid binding"/>
    <property type="evidence" value="ECO:0007669"/>
    <property type="project" value="InterPro"/>
</dbReference>
<dbReference type="Ensembl" id="ENSLLET00000035141.1">
    <property type="protein sequence ID" value="ENSLLEP00000033855.1"/>
    <property type="gene ID" value="ENSLLEG00000021420.1"/>
</dbReference>
<accession>A0A8C5Q6Q9</accession>
<feature type="region of interest" description="Disordered" evidence="2">
    <location>
        <begin position="327"/>
        <end position="384"/>
    </location>
</feature>
<dbReference type="InterPro" id="IPR041588">
    <property type="entry name" value="Integrase_H2C2"/>
</dbReference>
<name>A0A8C5Q6Q9_9ANUR</name>